<name>A0ABN9HM14_9NEOB</name>
<evidence type="ECO:0008006" key="3">
    <source>
        <dbReference type="Google" id="ProtNLM"/>
    </source>
</evidence>
<accession>A0ABN9HM14</accession>
<dbReference type="Proteomes" id="UP001162483">
    <property type="component" value="Unassembled WGS sequence"/>
</dbReference>
<dbReference type="EMBL" id="CATNWA010021153">
    <property type="protein sequence ID" value="CAI9621517.1"/>
    <property type="molecule type" value="Genomic_DNA"/>
</dbReference>
<gene>
    <name evidence="1" type="ORF">SPARVUS_LOCUS16153898</name>
</gene>
<protein>
    <recommendedName>
        <fullName evidence="3">Ycf15</fullName>
    </recommendedName>
</protein>
<evidence type="ECO:0000313" key="2">
    <source>
        <dbReference type="Proteomes" id="UP001162483"/>
    </source>
</evidence>
<evidence type="ECO:0000313" key="1">
    <source>
        <dbReference type="EMBL" id="CAI9621517.1"/>
    </source>
</evidence>
<reference evidence="1" key="1">
    <citation type="submission" date="2023-05" db="EMBL/GenBank/DDBJ databases">
        <authorList>
            <person name="Stuckert A."/>
        </authorList>
    </citation>
    <scope>NUCLEOTIDE SEQUENCE</scope>
</reference>
<proteinExistence type="predicted"/>
<sequence>MRDTWEPEILLNDRRPNPSFPHEHADPSSFVRRILLNLLLYSVSQCYTERSIVRPIVSV</sequence>
<comment type="caution">
    <text evidence="1">The sequence shown here is derived from an EMBL/GenBank/DDBJ whole genome shotgun (WGS) entry which is preliminary data.</text>
</comment>
<organism evidence="1 2">
    <name type="scientific">Staurois parvus</name>
    <dbReference type="NCBI Taxonomy" id="386267"/>
    <lineage>
        <taxon>Eukaryota</taxon>
        <taxon>Metazoa</taxon>
        <taxon>Chordata</taxon>
        <taxon>Craniata</taxon>
        <taxon>Vertebrata</taxon>
        <taxon>Euteleostomi</taxon>
        <taxon>Amphibia</taxon>
        <taxon>Batrachia</taxon>
        <taxon>Anura</taxon>
        <taxon>Neobatrachia</taxon>
        <taxon>Ranoidea</taxon>
        <taxon>Ranidae</taxon>
        <taxon>Staurois</taxon>
    </lineage>
</organism>
<keyword evidence="2" id="KW-1185">Reference proteome</keyword>